<organism evidence="2 3">
    <name type="scientific">Streptococcus agalactiae LMG 14747</name>
    <dbReference type="NCBI Taxonomy" id="1154860"/>
    <lineage>
        <taxon>Bacteria</taxon>
        <taxon>Bacillati</taxon>
        <taxon>Bacillota</taxon>
        <taxon>Bacilli</taxon>
        <taxon>Lactobacillales</taxon>
        <taxon>Streptococcaceae</taxon>
        <taxon>Streptococcus</taxon>
    </lineage>
</organism>
<evidence type="ECO:0000313" key="2">
    <source>
        <dbReference type="EMBL" id="ESV55391.1"/>
    </source>
</evidence>
<dbReference type="Proteomes" id="UP000018482">
    <property type="component" value="Unassembled WGS sequence"/>
</dbReference>
<dbReference type="Pfam" id="PF08759">
    <property type="entry name" value="GT-D"/>
    <property type="match status" value="1"/>
</dbReference>
<sequence>MSIKLIRVISMLFSILSDKLSRHDISVLSTEKTLDTLIKNKVSISRFGDGEFNLLLGNDMPFQSASPELRASLRRVLIDQDNNHRCLVAIPGSFVTVSHLTLKSKFFWIKYFAKFRNDLLPFLNNQYVYGYLQISRIYINRKDKLGATKNFDNWKEIFKNKHILLVEGSESKFGVGNDLFENTLSISRVICPSRQTFQVYEELLDYLSSVTVLSYDFSKISNIQIIDTGNMDLEYEWMKLGVTKPTKINHKYSIEVKNGTETVDIEDGVYESQIIKRIGVNGV</sequence>
<evidence type="ECO:0000313" key="3">
    <source>
        <dbReference type="Proteomes" id="UP000018482"/>
    </source>
</evidence>
<dbReference type="eggNOG" id="COG1442">
    <property type="taxonomic scope" value="Bacteria"/>
</dbReference>
<dbReference type="AlphaFoldDB" id="V6Z548"/>
<protein>
    <recommendedName>
        <fullName evidence="1">Glycosyltransferase GT-D fold domain-containing protein</fullName>
    </recommendedName>
</protein>
<proteinExistence type="predicted"/>
<reference evidence="2 3" key="1">
    <citation type="submission" date="2013-05" db="EMBL/GenBank/DDBJ databases">
        <authorList>
            <person name="Richards V.P."/>
            <person name="Durkin S.A.S."/>
            <person name="Kim M."/>
            <person name="Pavinski Bitar P.D."/>
            <person name="Stanhope M.J."/>
            <person name="Town C.D."/>
            <person name="Venter J.C."/>
        </authorList>
    </citation>
    <scope>NUCLEOTIDE SEQUENCE [LARGE SCALE GENOMIC DNA]</scope>
    <source>
        <strain evidence="2 3">LMG 14747</strain>
    </source>
</reference>
<feature type="domain" description="Glycosyltransferase GT-D fold" evidence="1">
    <location>
        <begin position="44"/>
        <end position="255"/>
    </location>
</feature>
<evidence type="ECO:0000259" key="1">
    <source>
        <dbReference type="Pfam" id="PF08759"/>
    </source>
</evidence>
<accession>V6Z548</accession>
<name>V6Z548_STRAG</name>
<dbReference type="InterPro" id="IPR014869">
    <property type="entry name" value="GT-D"/>
</dbReference>
<comment type="caution">
    <text evidence="2">The sequence shown here is derived from an EMBL/GenBank/DDBJ whole genome shotgun (WGS) entry which is preliminary data.</text>
</comment>
<dbReference type="EMBL" id="ANQC01000125">
    <property type="protein sequence ID" value="ESV55391.1"/>
    <property type="molecule type" value="Genomic_DNA"/>
</dbReference>
<gene>
    <name evidence="2" type="ORF">SAG0136_09325</name>
</gene>